<dbReference type="Gene3D" id="1.25.10.10">
    <property type="entry name" value="Leucine-rich Repeat Variant"/>
    <property type="match status" value="1"/>
</dbReference>
<keyword evidence="6" id="KW-0539">Nucleus</keyword>
<dbReference type="PANTHER" id="PTHR10997:SF18">
    <property type="entry name" value="D-IMPORTIN 7_RANBP7"/>
    <property type="match status" value="1"/>
</dbReference>
<protein>
    <submittedName>
        <fullName evidence="8">Transporter</fullName>
    </submittedName>
</protein>
<dbReference type="GO" id="GO:0005829">
    <property type="term" value="C:cytosol"/>
    <property type="evidence" value="ECO:0007669"/>
    <property type="project" value="TreeGrafter"/>
</dbReference>
<dbReference type="Proteomes" id="UP001454036">
    <property type="component" value="Unassembled WGS sequence"/>
</dbReference>
<keyword evidence="4" id="KW-0963">Cytoplasm</keyword>
<evidence type="ECO:0000256" key="6">
    <source>
        <dbReference type="ARBA" id="ARBA00023242"/>
    </source>
</evidence>
<dbReference type="SUPFAM" id="SSF48371">
    <property type="entry name" value="ARM repeat"/>
    <property type="match status" value="1"/>
</dbReference>
<dbReference type="PROSITE" id="PS50166">
    <property type="entry name" value="IMPORTIN_B_NT"/>
    <property type="match status" value="1"/>
</dbReference>
<dbReference type="PANTHER" id="PTHR10997">
    <property type="entry name" value="IMPORTIN-7, 8, 11"/>
    <property type="match status" value="1"/>
</dbReference>
<gene>
    <name evidence="8" type="ORF">LIER_39994</name>
</gene>
<dbReference type="InterPro" id="IPR001494">
    <property type="entry name" value="Importin-beta_N"/>
</dbReference>
<evidence type="ECO:0000313" key="8">
    <source>
        <dbReference type="EMBL" id="GAA0165504.1"/>
    </source>
</evidence>
<sequence length="166" mass="18853">MATPRLSIILEQVLSENANLRKSAELSLAQYNDTPEHMVRLLQIIADEKCDMAVRQVDSVHLKIVVANNWSCEQSKILSGDKLLVRDHILNCVVQVPHLLRYFSIKFSCLIAELSYPKHSKVQLGECVKTVIQSYYPQQWPGLLQFLDRNLQGQQVSGALFVEDSC</sequence>
<evidence type="ECO:0000256" key="5">
    <source>
        <dbReference type="ARBA" id="ARBA00022927"/>
    </source>
</evidence>
<reference evidence="8 9" key="1">
    <citation type="submission" date="2024-01" db="EMBL/GenBank/DDBJ databases">
        <title>The complete chloroplast genome sequence of Lithospermum erythrorhizon: insights into the phylogenetic relationship among Boraginaceae species and the maternal lineages of purple gromwells.</title>
        <authorList>
            <person name="Okada T."/>
            <person name="Watanabe K."/>
        </authorList>
    </citation>
    <scope>NUCLEOTIDE SEQUENCE [LARGE SCALE GENOMIC DNA]</scope>
</reference>
<dbReference type="GO" id="GO:0005635">
    <property type="term" value="C:nuclear envelope"/>
    <property type="evidence" value="ECO:0007669"/>
    <property type="project" value="TreeGrafter"/>
</dbReference>
<evidence type="ECO:0000313" key="9">
    <source>
        <dbReference type="Proteomes" id="UP001454036"/>
    </source>
</evidence>
<feature type="domain" description="Importin N-terminal" evidence="7">
    <location>
        <begin position="24"/>
        <end position="95"/>
    </location>
</feature>
<dbReference type="InterPro" id="IPR016024">
    <property type="entry name" value="ARM-type_fold"/>
</dbReference>
<keyword evidence="5" id="KW-0653">Protein transport</keyword>
<dbReference type="InterPro" id="IPR011989">
    <property type="entry name" value="ARM-like"/>
</dbReference>
<name>A0AAV3QP42_LITER</name>
<keyword evidence="9" id="KW-1185">Reference proteome</keyword>
<dbReference type="EMBL" id="BAABME010022316">
    <property type="protein sequence ID" value="GAA0165504.1"/>
    <property type="molecule type" value="Genomic_DNA"/>
</dbReference>
<evidence type="ECO:0000256" key="4">
    <source>
        <dbReference type="ARBA" id="ARBA00022490"/>
    </source>
</evidence>
<keyword evidence="3" id="KW-0813">Transport</keyword>
<comment type="subcellular location">
    <subcellularLocation>
        <location evidence="2">Cytoplasm</location>
    </subcellularLocation>
    <subcellularLocation>
        <location evidence="1">Nucleus</location>
    </subcellularLocation>
</comment>
<dbReference type="GO" id="GO:0006606">
    <property type="term" value="P:protein import into nucleus"/>
    <property type="evidence" value="ECO:0007669"/>
    <property type="project" value="TreeGrafter"/>
</dbReference>
<organism evidence="8 9">
    <name type="scientific">Lithospermum erythrorhizon</name>
    <name type="common">Purple gromwell</name>
    <name type="synonym">Lithospermum officinale var. erythrorhizon</name>
    <dbReference type="NCBI Taxonomy" id="34254"/>
    <lineage>
        <taxon>Eukaryota</taxon>
        <taxon>Viridiplantae</taxon>
        <taxon>Streptophyta</taxon>
        <taxon>Embryophyta</taxon>
        <taxon>Tracheophyta</taxon>
        <taxon>Spermatophyta</taxon>
        <taxon>Magnoliopsida</taxon>
        <taxon>eudicotyledons</taxon>
        <taxon>Gunneridae</taxon>
        <taxon>Pentapetalae</taxon>
        <taxon>asterids</taxon>
        <taxon>lamiids</taxon>
        <taxon>Boraginales</taxon>
        <taxon>Boraginaceae</taxon>
        <taxon>Boraginoideae</taxon>
        <taxon>Lithospermeae</taxon>
        <taxon>Lithospermum</taxon>
    </lineage>
</organism>
<proteinExistence type="predicted"/>
<dbReference type="GO" id="GO:0031267">
    <property type="term" value="F:small GTPase binding"/>
    <property type="evidence" value="ECO:0007669"/>
    <property type="project" value="InterPro"/>
</dbReference>
<evidence type="ECO:0000256" key="3">
    <source>
        <dbReference type="ARBA" id="ARBA00022448"/>
    </source>
</evidence>
<dbReference type="SMART" id="SM00913">
    <property type="entry name" value="IBN_N"/>
    <property type="match status" value="1"/>
</dbReference>
<dbReference type="Pfam" id="PF03810">
    <property type="entry name" value="IBN_N"/>
    <property type="match status" value="1"/>
</dbReference>
<accession>A0AAV3QP42</accession>
<evidence type="ECO:0000259" key="7">
    <source>
        <dbReference type="PROSITE" id="PS50166"/>
    </source>
</evidence>
<dbReference type="AlphaFoldDB" id="A0AAV3QP42"/>
<evidence type="ECO:0000256" key="2">
    <source>
        <dbReference type="ARBA" id="ARBA00004496"/>
    </source>
</evidence>
<evidence type="ECO:0000256" key="1">
    <source>
        <dbReference type="ARBA" id="ARBA00004123"/>
    </source>
</evidence>
<comment type="caution">
    <text evidence="8">The sequence shown here is derived from an EMBL/GenBank/DDBJ whole genome shotgun (WGS) entry which is preliminary data.</text>
</comment>